<protein>
    <recommendedName>
        <fullName evidence="6">DUF4179 domain-containing protein</fullName>
    </recommendedName>
</protein>
<keyword evidence="5" id="KW-1185">Reference proteome</keyword>
<evidence type="ECO:0000259" key="2">
    <source>
        <dbReference type="Pfam" id="PF13786"/>
    </source>
</evidence>
<dbReference type="EMBL" id="CP016761">
    <property type="protein sequence ID" value="ANX10761.1"/>
    <property type="molecule type" value="Genomic_DNA"/>
</dbReference>
<evidence type="ECO:0000256" key="1">
    <source>
        <dbReference type="SAM" id="Phobius"/>
    </source>
</evidence>
<evidence type="ECO:0000313" key="5">
    <source>
        <dbReference type="Proteomes" id="UP000077412"/>
    </source>
</evidence>
<dbReference type="KEGG" id="far:ABE41_001870"/>
<dbReference type="OrthoDB" id="2725974at2"/>
<evidence type="ECO:0000259" key="3">
    <source>
        <dbReference type="Pfam" id="PF18705"/>
    </source>
</evidence>
<feature type="domain" description="DUF4179" evidence="2">
    <location>
        <begin position="46"/>
        <end position="140"/>
    </location>
</feature>
<dbReference type="InterPro" id="IPR025436">
    <property type="entry name" value="DUF4179"/>
</dbReference>
<keyword evidence="1" id="KW-0812">Transmembrane</keyword>
<sequence>MYKREEEQLNDFKKEYDNIPVSLDKLDHAIMGGFNKAKLEERNSSRKKKRIYSFIAAALLLIGLFSSIRISSVFASYISEIPGMEKIVELIRDDKGRLAALENKYYQEQGVSDKNGDLTVTIDGTIADEKGIVIFYTIESEEQLKDIMFDNVKIRAKDETVLDEAFISFGDAHSSEKGEDTFSGEIEYFFEVPIEPKEYIVELKIKEKSFSIPFTLKEFKEKKEYAIHQTMELEGQKINVEKVTIYPLRAAVELKMDSSNKKQILQLDDLRLVDEYNEVWGKITNGVTASGDKDSDQEIYLQSNYFKEPKELYLVLNSAQAIDKDNAVVVVDTEKLAILKQPAGNKLNNVRKEYGQLVFDLHVKKSSNYSGMGFGKITDAQGNEVKSHAQSMSADEESNIRMVGIELPELRTEQNPITIELDFYPLWIKGNEKIRIK</sequence>
<proteinExistence type="predicted"/>
<dbReference type="Gene3D" id="2.60.40.1630">
    <property type="entry name" value="bacillus anthracis domain"/>
    <property type="match status" value="1"/>
</dbReference>
<keyword evidence="1" id="KW-1133">Transmembrane helix</keyword>
<name>A0A1B1YZY3_9BACL</name>
<dbReference type="Pfam" id="PF18705">
    <property type="entry name" value="DUF5643"/>
    <property type="match status" value="1"/>
</dbReference>
<dbReference type="STRING" id="255247.ABE41_001870"/>
<feature type="transmembrane region" description="Helical" evidence="1">
    <location>
        <begin position="51"/>
        <end position="78"/>
    </location>
</feature>
<feature type="domain" description="DUF5643" evidence="3">
    <location>
        <begin position="222"/>
        <end position="330"/>
    </location>
</feature>
<keyword evidence="1" id="KW-0472">Membrane</keyword>
<evidence type="ECO:0000313" key="4">
    <source>
        <dbReference type="EMBL" id="ANX10761.1"/>
    </source>
</evidence>
<reference evidence="4 5" key="1">
    <citation type="submission" date="2016-08" db="EMBL/GenBank/DDBJ databases">
        <title>Complete genome sequence of Fictibacillus arsenicus G25-54, a strain with toxicity to nematodes and a potential arsenic-resistance activity.</title>
        <authorList>
            <person name="Zheng Z."/>
        </authorList>
    </citation>
    <scope>NUCLEOTIDE SEQUENCE [LARGE SCALE GENOMIC DNA]</scope>
    <source>
        <strain evidence="4 5">G25-54</strain>
    </source>
</reference>
<evidence type="ECO:0008006" key="6">
    <source>
        <dbReference type="Google" id="ProtNLM"/>
    </source>
</evidence>
<dbReference type="Pfam" id="PF13786">
    <property type="entry name" value="DUF4179"/>
    <property type="match status" value="1"/>
</dbReference>
<dbReference type="AlphaFoldDB" id="A0A1B1YZY3"/>
<gene>
    <name evidence="4" type="ORF">ABE41_001870</name>
</gene>
<dbReference type="RefSeq" id="WP_066285931.1">
    <property type="nucleotide sequence ID" value="NZ_CP016761.1"/>
</dbReference>
<accession>A0A1B1YZY3</accession>
<organism evidence="4 5">
    <name type="scientific">Fictibacillus arsenicus</name>
    <dbReference type="NCBI Taxonomy" id="255247"/>
    <lineage>
        <taxon>Bacteria</taxon>
        <taxon>Bacillati</taxon>
        <taxon>Bacillota</taxon>
        <taxon>Bacilli</taxon>
        <taxon>Bacillales</taxon>
        <taxon>Fictibacillaceae</taxon>
        <taxon>Fictibacillus</taxon>
    </lineage>
</organism>
<dbReference type="InterPro" id="IPR040680">
    <property type="entry name" value="DUF5643"/>
</dbReference>
<dbReference type="Proteomes" id="UP000077412">
    <property type="component" value="Chromosome"/>
</dbReference>